<dbReference type="GO" id="GO:0015031">
    <property type="term" value="P:protein transport"/>
    <property type="evidence" value="ECO:0007669"/>
    <property type="project" value="UniProtKB-KW"/>
</dbReference>
<evidence type="ECO:0000256" key="13">
    <source>
        <dbReference type="ARBA" id="ARBA00065975"/>
    </source>
</evidence>
<evidence type="ECO:0000256" key="7">
    <source>
        <dbReference type="ARBA" id="ARBA00022927"/>
    </source>
</evidence>
<gene>
    <name evidence="17" type="ORF">EVJ58_g8438</name>
</gene>
<evidence type="ECO:0000256" key="15">
    <source>
        <dbReference type="SAM" id="MobiDB-lite"/>
    </source>
</evidence>
<dbReference type="Proteomes" id="UP000298390">
    <property type="component" value="Unassembled WGS sequence"/>
</dbReference>
<dbReference type="Pfam" id="PF03031">
    <property type="entry name" value="NIF"/>
    <property type="match status" value="1"/>
</dbReference>
<comment type="caution">
    <text evidence="17">The sequence shown here is derived from an EMBL/GenBank/DDBJ whole genome shotgun (WGS) entry which is preliminary data.</text>
</comment>
<evidence type="ECO:0000256" key="5">
    <source>
        <dbReference type="ARBA" id="ARBA00022692"/>
    </source>
</evidence>
<keyword evidence="11 14" id="KW-0496">Mitochondrion</keyword>
<sequence>MLAAALSRSLVSRRIATHSVRCLASKPPPKQPVRDTPPPPPAPTGPSSPSSSSVPSLDFSPTIEEDEGPRERTGARSSENSLSSIERRRRMLARGALAAFLVGAGVQTWLMGREWEEWELKERRMKIEDAPSTRWGRTKSRFTQMFDFFTEPLWPELLPDPHPSIPQKPYTLLVSIDDLLVTSTWDRQHGWRTAKRPGVDYFIAYLSQFYEVVVFTTQYNYTATPILDKLDPYQFFITYRLYRDACRSVNGQPVKDLSYLNRDLSKVVVLDTHPEHVTPQPENAIIMPKWTGDSKDRGLIAIIPFLESIGIFKPPDVRPILQAYHGKNIPVEYAKKEAEMKQKHIAEWQQSKGLSTNSFTLSSLFGSPSQPQSSPIPPTYLEQKRREAQLQYQEEQAYIRANKENFERMIKEEQEALEREMRGGDVVGLDAVHGGGPTAPAAKGPACAGSCGCCGHCWCDDFGSARVYGVNAHLIQHYLASATHKQRSPVIND</sequence>
<evidence type="ECO:0000256" key="9">
    <source>
        <dbReference type="ARBA" id="ARBA00022989"/>
    </source>
</evidence>
<keyword evidence="8 14" id="KW-0809">Transit peptide</keyword>
<dbReference type="InterPro" id="IPR023214">
    <property type="entry name" value="HAD_sf"/>
</dbReference>
<dbReference type="FunFam" id="3.40.50.1000:FF:000019">
    <property type="entry name" value="Mitochondrial import inner membrane translocase subunit TIM50"/>
    <property type="match status" value="1"/>
</dbReference>
<evidence type="ECO:0000256" key="12">
    <source>
        <dbReference type="ARBA" id="ARBA00023136"/>
    </source>
</evidence>
<evidence type="ECO:0000256" key="3">
    <source>
        <dbReference type="ARBA" id="ARBA00020799"/>
    </source>
</evidence>
<dbReference type="InterPro" id="IPR050365">
    <property type="entry name" value="TIM50"/>
</dbReference>
<keyword evidence="12" id="KW-0472">Membrane</keyword>
<evidence type="ECO:0000256" key="14">
    <source>
        <dbReference type="RuleBase" id="RU365079"/>
    </source>
</evidence>
<evidence type="ECO:0000256" key="10">
    <source>
        <dbReference type="ARBA" id="ARBA00023010"/>
    </source>
</evidence>
<evidence type="ECO:0000256" key="1">
    <source>
        <dbReference type="ARBA" id="ARBA00004434"/>
    </source>
</evidence>
<dbReference type="Gene3D" id="3.40.50.1000">
    <property type="entry name" value="HAD superfamily/HAD-like"/>
    <property type="match status" value="1"/>
</dbReference>
<feature type="region of interest" description="Disordered" evidence="15">
    <location>
        <begin position="17"/>
        <end position="84"/>
    </location>
</feature>
<dbReference type="AlphaFoldDB" id="A0A4Y9XXZ9"/>
<feature type="compositionally biased region" description="Pro residues" evidence="15">
    <location>
        <begin position="26"/>
        <end position="46"/>
    </location>
</feature>
<evidence type="ECO:0000256" key="4">
    <source>
        <dbReference type="ARBA" id="ARBA00022448"/>
    </source>
</evidence>
<evidence type="ECO:0000313" key="18">
    <source>
        <dbReference type="Proteomes" id="UP000298390"/>
    </source>
</evidence>
<evidence type="ECO:0000313" key="17">
    <source>
        <dbReference type="EMBL" id="TFY55134.1"/>
    </source>
</evidence>
<accession>A0A4Y9XXZ9</accession>
<comment type="similarity">
    <text evidence="2 14">Belongs to the TIM50 family.</text>
</comment>
<dbReference type="SMART" id="SM00577">
    <property type="entry name" value="CPDc"/>
    <property type="match status" value="1"/>
</dbReference>
<dbReference type="PROSITE" id="PS50969">
    <property type="entry name" value="FCP1"/>
    <property type="match status" value="1"/>
</dbReference>
<dbReference type="InterPro" id="IPR036412">
    <property type="entry name" value="HAD-like_sf"/>
</dbReference>
<keyword evidence="6" id="KW-0999">Mitochondrion inner membrane</keyword>
<evidence type="ECO:0000256" key="11">
    <source>
        <dbReference type="ARBA" id="ARBA00023128"/>
    </source>
</evidence>
<dbReference type="CDD" id="cd07521">
    <property type="entry name" value="HAD_FCP1-like"/>
    <property type="match status" value="1"/>
</dbReference>
<comment type="subunit">
    <text evidence="13">Component of the TIM23 complex, at least composed of TIM23, TIM17 and TIM50. Interacts with preproteins in transit.</text>
</comment>
<dbReference type="SUPFAM" id="SSF56784">
    <property type="entry name" value="HAD-like"/>
    <property type="match status" value="1"/>
</dbReference>
<feature type="domain" description="FCP1 homology" evidence="16">
    <location>
        <begin position="165"/>
        <end position="309"/>
    </location>
</feature>
<keyword evidence="5" id="KW-0812">Transmembrane</keyword>
<keyword evidence="10 14" id="KW-0811">Translocation</keyword>
<feature type="compositionally biased region" description="Low complexity" evidence="15">
    <location>
        <begin position="47"/>
        <end position="61"/>
    </location>
</feature>
<feature type="compositionally biased region" description="Polar residues" evidence="15">
    <location>
        <begin position="75"/>
        <end position="84"/>
    </location>
</feature>
<reference evidence="17 18" key="1">
    <citation type="submission" date="2019-01" db="EMBL/GenBank/DDBJ databases">
        <title>Genome sequencing of the rare red list fungi Fomitopsis rosea.</title>
        <authorList>
            <person name="Buettner E."/>
            <person name="Kellner H."/>
        </authorList>
    </citation>
    <scope>NUCLEOTIDE SEQUENCE [LARGE SCALE GENOMIC DNA]</scope>
    <source>
        <strain evidence="17 18">DSM 105464</strain>
    </source>
</reference>
<dbReference type="PANTHER" id="PTHR12210">
    <property type="entry name" value="DULLARD PROTEIN PHOSPHATASE"/>
    <property type="match status" value="1"/>
</dbReference>
<evidence type="ECO:0000256" key="6">
    <source>
        <dbReference type="ARBA" id="ARBA00022792"/>
    </source>
</evidence>
<dbReference type="STRING" id="34475.A0A4Y9XXZ9"/>
<keyword evidence="7 14" id="KW-0653">Protein transport</keyword>
<dbReference type="GO" id="GO:0005744">
    <property type="term" value="C:TIM23 mitochondrial import inner membrane translocase complex"/>
    <property type="evidence" value="ECO:0007669"/>
    <property type="project" value="UniProtKB-UniRule"/>
</dbReference>
<comment type="subcellular location">
    <subcellularLocation>
        <location evidence="1 14">Mitochondrion inner membrane</location>
        <topology evidence="1 14">Single-pass membrane protein</topology>
    </subcellularLocation>
</comment>
<organism evidence="17 18">
    <name type="scientific">Rhodofomes roseus</name>
    <dbReference type="NCBI Taxonomy" id="34475"/>
    <lineage>
        <taxon>Eukaryota</taxon>
        <taxon>Fungi</taxon>
        <taxon>Dikarya</taxon>
        <taxon>Basidiomycota</taxon>
        <taxon>Agaricomycotina</taxon>
        <taxon>Agaricomycetes</taxon>
        <taxon>Polyporales</taxon>
        <taxon>Rhodofomes</taxon>
    </lineage>
</organism>
<dbReference type="EMBL" id="SEKV01000622">
    <property type="protein sequence ID" value="TFY55134.1"/>
    <property type="molecule type" value="Genomic_DNA"/>
</dbReference>
<protein>
    <recommendedName>
        <fullName evidence="3 14">Mitochondrial import inner membrane translocase subunit TIM50</fullName>
    </recommendedName>
</protein>
<dbReference type="InterPro" id="IPR004274">
    <property type="entry name" value="FCP1_dom"/>
</dbReference>
<name>A0A4Y9XXZ9_9APHY</name>
<proteinExistence type="inferred from homology"/>
<evidence type="ECO:0000259" key="16">
    <source>
        <dbReference type="PROSITE" id="PS50969"/>
    </source>
</evidence>
<comment type="function">
    <text evidence="14">Essential component of the TIM23 complex, a complex that mediates the translocation of transit peptide-containing proteins across the mitochondrial inner membrane.</text>
</comment>
<evidence type="ECO:0000256" key="8">
    <source>
        <dbReference type="ARBA" id="ARBA00022946"/>
    </source>
</evidence>
<evidence type="ECO:0000256" key="2">
    <source>
        <dbReference type="ARBA" id="ARBA00006344"/>
    </source>
</evidence>
<keyword evidence="9" id="KW-1133">Transmembrane helix</keyword>
<keyword evidence="4 14" id="KW-0813">Transport</keyword>